<dbReference type="PANTHER" id="PTHR43065:SF10">
    <property type="entry name" value="PEROXIDE STRESS-ACTIVATED HISTIDINE KINASE MAK3"/>
    <property type="match status" value="1"/>
</dbReference>
<accession>A0ABV6DKM2</accession>
<dbReference type="EMBL" id="JBHLWN010000046">
    <property type="protein sequence ID" value="MFC0213147.1"/>
    <property type="molecule type" value="Genomic_DNA"/>
</dbReference>
<dbReference type="PROSITE" id="PS50109">
    <property type="entry name" value="HIS_KIN"/>
    <property type="match status" value="1"/>
</dbReference>
<dbReference type="SUPFAM" id="SSF47384">
    <property type="entry name" value="Homodimeric domain of signal transducing histidine kinase"/>
    <property type="match status" value="1"/>
</dbReference>
<feature type="transmembrane region" description="Helical" evidence="9">
    <location>
        <begin position="55"/>
        <end position="77"/>
    </location>
</feature>
<dbReference type="PROSITE" id="PS50887">
    <property type="entry name" value="GGDEF"/>
    <property type="match status" value="1"/>
</dbReference>
<dbReference type="SUPFAM" id="SSF55073">
    <property type="entry name" value="Nucleotide cyclase"/>
    <property type="match status" value="1"/>
</dbReference>
<dbReference type="CDD" id="cd01949">
    <property type="entry name" value="GGDEF"/>
    <property type="match status" value="1"/>
</dbReference>
<feature type="transmembrane region" description="Helical" evidence="9">
    <location>
        <begin position="119"/>
        <end position="141"/>
    </location>
</feature>
<keyword evidence="9" id="KW-1133">Transmembrane helix</keyword>
<feature type="domain" description="Histidine kinase" evidence="10">
    <location>
        <begin position="324"/>
        <end position="528"/>
    </location>
</feature>
<dbReference type="SMART" id="SM00387">
    <property type="entry name" value="HATPase_c"/>
    <property type="match status" value="1"/>
</dbReference>
<feature type="transmembrane region" description="Helical" evidence="9">
    <location>
        <begin position="5"/>
        <end position="21"/>
    </location>
</feature>
<comment type="caution">
    <text evidence="12">The sequence shown here is derived from an EMBL/GenBank/DDBJ whole genome shotgun (WGS) entry which is preliminary data.</text>
</comment>
<evidence type="ECO:0000256" key="6">
    <source>
        <dbReference type="ARBA" id="ARBA00022777"/>
    </source>
</evidence>
<keyword evidence="9" id="KW-0472">Membrane</keyword>
<sequence>MVYKWIIASYAAFIAISYLSIVDFTNVIPTLAALALFVTLVLLPDGGPIRRGIRIASLLLLHWFINDWWILFLYFLVLGREYYLSHNLTRLRVIGLVYYTMFAAISIPQAMKIHIYANLGYAAVFTLLFIVFGHIMLELIVSRMRLADKLQREHSALLGKDPLTGLTNFEESHRILEKLVAAPEPLLLVLIDCADLKSMNTSRGYRTGNLILKQIADLLVISFADAKLIARYGGDEFALVLPLQDSEPVYEHTRQLLDSELPKLTGIRMTYGMASYPGDARTKDSLLGEAENRLYMKKRELWLEREEHLLRSEKLRVVGELASGMAHEIRNPLTAVRGFLQISKSNGYNIEAWYSLIMEEIDRMSELTAEFLQFSKPQSTDFRAHSLQTCLQRVIALTESEASRLGLKLVYEHPQAPLLLWMDPDKMVQLLLNLVKNAYEAMNPGGVLYIRMKEISNRAVVEIQDTGVGIPSDRLETIFHPFYTTKDYGTGLGLSISYKIVQDHEGTLEVESIVGEGTTFVLTFPVLTAAEETG</sequence>
<dbReference type="SUPFAM" id="SSF55874">
    <property type="entry name" value="ATPase domain of HSP90 chaperone/DNA topoisomerase II/histidine kinase"/>
    <property type="match status" value="1"/>
</dbReference>
<dbReference type="Gene3D" id="1.10.287.130">
    <property type="match status" value="1"/>
</dbReference>
<keyword evidence="5" id="KW-0547">Nucleotide-binding</keyword>
<keyword evidence="8" id="KW-0902">Two-component regulatory system</keyword>
<organism evidence="12 13">
    <name type="scientific">Paenibacillus chartarius</name>
    <dbReference type="NCBI Taxonomy" id="747481"/>
    <lineage>
        <taxon>Bacteria</taxon>
        <taxon>Bacillati</taxon>
        <taxon>Bacillota</taxon>
        <taxon>Bacilli</taxon>
        <taxon>Bacillales</taxon>
        <taxon>Paenibacillaceae</taxon>
        <taxon>Paenibacillus</taxon>
    </lineage>
</organism>
<dbReference type="InterPro" id="IPR000160">
    <property type="entry name" value="GGDEF_dom"/>
</dbReference>
<feature type="transmembrane region" description="Helical" evidence="9">
    <location>
        <begin position="27"/>
        <end position="43"/>
    </location>
</feature>
<evidence type="ECO:0000313" key="13">
    <source>
        <dbReference type="Proteomes" id="UP001589776"/>
    </source>
</evidence>
<dbReference type="InterPro" id="IPR043128">
    <property type="entry name" value="Rev_trsase/Diguanyl_cyclase"/>
</dbReference>
<dbReference type="InterPro" id="IPR029787">
    <property type="entry name" value="Nucleotide_cyclase"/>
</dbReference>
<dbReference type="InterPro" id="IPR004358">
    <property type="entry name" value="Sig_transdc_His_kin-like_C"/>
</dbReference>
<dbReference type="Gene3D" id="3.30.70.270">
    <property type="match status" value="1"/>
</dbReference>
<keyword evidence="3" id="KW-0597">Phosphoprotein</keyword>
<dbReference type="InterPro" id="IPR003661">
    <property type="entry name" value="HisK_dim/P_dom"/>
</dbReference>
<dbReference type="InterPro" id="IPR003594">
    <property type="entry name" value="HATPase_dom"/>
</dbReference>
<dbReference type="Pfam" id="PF00990">
    <property type="entry name" value="GGDEF"/>
    <property type="match status" value="1"/>
</dbReference>
<evidence type="ECO:0000256" key="8">
    <source>
        <dbReference type="ARBA" id="ARBA00023012"/>
    </source>
</evidence>
<evidence type="ECO:0000256" key="7">
    <source>
        <dbReference type="ARBA" id="ARBA00022840"/>
    </source>
</evidence>
<evidence type="ECO:0000313" key="12">
    <source>
        <dbReference type="EMBL" id="MFC0213147.1"/>
    </source>
</evidence>
<evidence type="ECO:0000256" key="5">
    <source>
        <dbReference type="ARBA" id="ARBA00022741"/>
    </source>
</evidence>
<dbReference type="Gene3D" id="3.30.565.10">
    <property type="entry name" value="Histidine kinase-like ATPase, C-terminal domain"/>
    <property type="match status" value="1"/>
</dbReference>
<dbReference type="InterPro" id="IPR005467">
    <property type="entry name" value="His_kinase_dom"/>
</dbReference>
<proteinExistence type="predicted"/>
<protein>
    <recommendedName>
        <fullName evidence="2">histidine kinase</fullName>
        <ecNumber evidence="2">2.7.13.3</ecNumber>
    </recommendedName>
</protein>
<keyword evidence="9" id="KW-0812">Transmembrane</keyword>
<evidence type="ECO:0000256" key="2">
    <source>
        <dbReference type="ARBA" id="ARBA00012438"/>
    </source>
</evidence>
<evidence type="ECO:0000256" key="3">
    <source>
        <dbReference type="ARBA" id="ARBA00022553"/>
    </source>
</evidence>
<keyword evidence="7 12" id="KW-0067">ATP-binding</keyword>
<dbReference type="PANTHER" id="PTHR43065">
    <property type="entry name" value="SENSOR HISTIDINE KINASE"/>
    <property type="match status" value="1"/>
</dbReference>
<keyword evidence="4" id="KW-0808">Transferase</keyword>
<gene>
    <name evidence="12" type="ORF">ACFFK0_11895</name>
</gene>
<evidence type="ECO:0000259" key="10">
    <source>
        <dbReference type="PROSITE" id="PS50109"/>
    </source>
</evidence>
<name>A0ABV6DKM2_9BACL</name>
<dbReference type="SMART" id="SM00388">
    <property type="entry name" value="HisKA"/>
    <property type="match status" value="1"/>
</dbReference>
<dbReference type="Pfam" id="PF02518">
    <property type="entry name" value="HATPase_c"/>
    <property type="match status" value="1"/>
</dbReference>
<dbReference type="Pfam" id="PF00512">
    <property type="entry name" value="HisKA"/>
    <property type="match status" value="1"/>
</dbReference>
<evidence type="ECO:0000256" key="9">
    <source>
        <dbReference type="SAM" id="Phobius"/>
    </source>
</evidence>
<comment type="catalytic activity">
    <reaction evidence="1">
        <text>ATP + protein L-histidine = ADP + protein N-phospho-L-histidine.</text>
        <dbReference type="EC" id="2.7.13.3"/>
    </reaction>
</comment>
<dbReference type="Proteomes" id="UP001589776">
    <property type="component" value="Unassembled WGS sequence"/>
</dbReference>
<dbReference type="PRINTS" id="PR00344">
    <property type="entry name" value="BCTRLSENSOR"/>
</dbReference>
<keyword evidence="13" id="KW-1185">Reference proteome</keyword>
<dbReference type="CDD" id="cd00082">
    <property type="entry name" value="HisKA"/>
    <property type="match status" value="1"/>
</dbReference>
<dbReference type="InterPro" id="IPR036890">
    <property type="entry name" value="HATPase_C_sf"/>
</dbReference>
<dbReference type="GO" id="GO:0005524">
    <property type="term" value="F:ATP binding"/>
    <property type="evidence" value="ECO:0007669"/>
    <property type="project" value="UniProtKB-KW"/>
</dbReference>
<reference evidence="12 13" key="1">
    <citation type="submission" date="2024-09" db="EMBL/GenBank/DDBJ databases">
        <authorList>
            <person name="Sun Q."/>
            <person name="Mori K."/>
        </authorList>
    </citation>
    <scope>NUCLEOTIDE SEQUENCE [LARGE SCALE GENOMIC DNA]</scope>
    <source>
        <strain evidence="12 13">CCM 7759</strain>
    </source>
</reference>
<feature type="domain" description="GGDEF" evidence="11">
    <location>
        <begin position="184"/>
        <end position="313"/>
    </location>
</feature>
<feature type="transmembrane region" description="Helical" evidence="9">
    <location>
        <begin position="89"/>
        <end position="107"/>
    </location>
</feature>
<dbReference type="SMART" id="SM00267">
    <property type="entry name" value="GGDEF"/>
    <property type="match status" value="1"/>
</dbReference>
<evidence type="ECO:0000256" key="4">
    <source>
        <dbReference type="ARBA" id="ARBA00022679"/>
    </source>
</evidence>
<evidence type="ECO:0000256" key="1">
    <source>
        <dbReference type="ARBA" id="ARBA00000085"/>
    </source>
</evidence>
<dbReference type="InterPro" id="IPR036097">
    <property type="entry name" value="HisK_dim/P_sf"/>
</dbReference>
<keyword evidence="6" id="KW-0418">Kinase</keyword>
<evidence type="ECO:0000259" key="11">
    <source>
        <dbReference type="PROSITE" id="PS50887"/>
    </source>
</evidence>
<dbReference type="NCBIfam" id="TIGR00254">
    <property type="entry name" value="GGDEF"/>
    <property type="match status" value="1"/>
</dbReference>
<dbReference type="RefSeq" id="WP_377470409.1">
    <property type="nucleotide sequence ID" value="NZ_JBHLWN010000046.1"/>
</dbReference>
<dbReference type="EC" id="2.7.13.3" evidence="2"/>